<feature type="transmembrane region" description="Helical" evidence="8">
    <location>
        <begin position="345"/>
        <end position="366"/>
    </location>
</feature>
<evidence type="ECO:0000313" key="9">
    <source>
        <dbReference type="EMBL" id="BBH06823.1"/>
    </source>
</evidence>
<dbReference type="Pfam" id="PF06775">
    <property type="entry name" value="Seipin"/>
    <property type="match status" value="1"/>
</dbReference>
<dbReference type="GO" id="GO:0140042">
    <property type="term" value="P:lipid droplet formation"/>
    <property type="evidence" value="ECO:0007669"/>
    <property type="project" value="UniProtKB-ARBA"/>
</dbReference>
<dbReference type="PANTHER" id="PTHR21212:SF5">
    <property type="entry name" value="SEIPIN-1"/>
    <property type="match status" value="1"/>
</dbReference>
<reference evidence="9" key="1">
    <citation type="journal article" date="2019" name="Science">
        <title>Mutation of a bHLH transcription factor allowed almond domestication.</title>
        <authorList>
            <person name="Sanchez-Perez R."/>
            <person name="Pavan S."/>
            <person name="Mazzeo R."/>
            <person name="Moldovan C."/>
            <person name="Aiese Cigliano R."/>
            <person name="Del Cueto J."/>
            <person name="Ricciardi F."/>
            <person name="Lotti C."/>
            <person name="Ricciardi L."/>
            <person name="Dicenta F."/>
            <person name="Lopez-Marques R.L."/>
            <person name="Lindberg Moller B."/>
        </authorList>
    </citation>
    <scope>NUCLEOTIDE SEQUENCE</scope>
</reference>
<dbReference type="AlphaFoldDB" id="A0A4Y1RST7"/>
<dbReference type="GO" id="GO:0006629">
    <property type="term" value="P:lipid metabolic process"/>
    <property type="evidence" value="ECO:0007669"/>
    <property type="project" value="UniProtKB-KW"/>
</dbReference>
<dbReference type="CDD" id="cd23995">
    <property type="entry name" value="Seipin_BSCL2_like"/>
    <property type="match status" value="1"/>
</dbReference>
<feature type="transmembrane region" description="Helical" evidence="8">
    <location>
        <begin position="148"/>
        <end position="181"/>
    </location>
</feature>
<evidence type="ECO:0000256" key="5">
    <source>
        <dbReference type="ARBA" id="ARBA00023098"/>
    </source>
</evidence>
<protein>
    <submittedName>
        <fullName evidence="9">Adipose-regulatory protein Seipin</fullName>
    </submittedName>
</protein>
<keyword evidence="5" id="KW-0443">Lipid metabolism</keyword>
<dbReference type="InterPro" id="IPR009617">
    <property type="entry name" value="Seipin"/>
</dbReference>
<dbReference type="GO" id="GO:0005789">
    <property type="term" value="C:endoplasmic reticulum membrane"/>
    <property type="evidence" value="ECO:0007669"/>
    <property type="project" value="UniProtKB-SubCell"/>
</dbReference>
<comment type="subcellular location">
    <subcellularLocation>
        <location evidence="1">Endoplasmic reticulum membrane</location>
        <topology evidence="1">Multi-pass membrane protein</topology>
    </subcellularLocation>
</comment>
<feature type="compositionally biased region" description="Polar residues" evidence="7">
    <location>
        <begin position="388"/>
        <end position="398"/>
    </location>
</feature>
<dbReference type="PANTHER" id="PTHR21212">
    <property type="entry name" value="BERNARDINELLI-SEIP CONGENITAL LIPODYSTROPHY 2 HOMOLOG BSCL2 PROTEIN"/>
    <property type="match status" value="1"/>
</dbReference>
<feature type="transmembrane region" description="Helical" evidence="8">
    <location>
        <begin position="201"/>
        <end position="222"/>
    </location>
</feature>
<organism evidence="9">
    <name type="scientific">Prunus dulcis</name>
    <name type="common">Almond</name>
    <name type="synonym">Amygdalus dulcis</name>
    <dbReference type="NCBI Taxonomy" id="3755"/>
    <lineage>
        <taxon>Eukaryota</taxon>
        <taxon>Viridiplantae</taxon>
        <taxon>Streptophyta</taxon>
        <taxon>Embryophyta</taxon>
        <taxon>Tracheophyta</taxon>
        <taxon>Spermatophyta</taxon>
        <taxon>Magnoliopsida</taxon>
        <taxon>eudicotyledons</taxon>
        <taxon>Gunneridae</taxon>
        <taxon>Pentapetalae</taxon>
        <taxon>rosids</taxon>
        <taxon>fabids</taxon>
        <taxon>Rosales</taxon>
        <taxon>Rosaceae</taxon>
        <taxon>Amygdaloideae</taxon>
        <taxon>Amygdaleae</taxon>
        <taxon>Prunus</taxon>
    </lineage>
</organism>
<dbReference type="EMBL" id="AP019302">
    <property type="protein sequence ID" value="BBH06823.1"/>
    <property type="molecule type" value="Genomic_DNA"/>
</dbReference>
<keyword evidence="2 8" id="KW-0812">Transmembrane</keyword>
<evidence type="ECO:0000256" key="1">
    <source>
        <dbReference type="ARBA" id="ARBA00004477"/>
    </source>
</evidence>
<keyword evidence="6 8" id="KW-0472">Membrane</keyword>
<name>A0A4Y1RST7_PRUDU</name>
<feature type="non-terminal residue" evidence="9">
    <location>
        <position position="1"/>
    </location>
</feature>
<evidence type="ECO:0000256" key="2">
    <source>
        <dbReference type="ARBA" id="ARBA00022692"/>
    </source>
</evidence>
<feature type="region of interest" description="Disordered" evidence="7">
    <location>
        <begin position="388"/>
        <end position="420"/>
    </location>
</feature>
<keyword evidence="4 8" id="KW-1133">Transmembrane helix</keyword>
<accession>A0A4Y1RST7</accession>
<evidence type="ECO:0000256" key="8">
    <source>
        <dbReference type="SAM" id="Phobius"/>
    </source>
</evidence>
<keyword evidence="3" id="KW-0256">Endoplasmic reticulum</keyword>
<evidence type="ECO:0000256" key="4">
    <source>
        <dbReference type="ARBA" id="ARBA00022989"/>
    </source>
</evidence>
<sequence>QNKKKKKKYDLMMMMCSWTNNRTDVNLSNSSATTVSRDMEPAQPTSTFSNPPPPETPVLENDEAEYGQYDCDEYLIPKPSEWFPKLVSFQADLIYNCMATLSAPIFSLLSVASESYHQVEQTKDTVESAVHQVPSTLTHGSTILLKKLGFGLLGAAYVCMVLVMVLILSFLLGVGLVNLWVEEPVFVRDRLHFDYTDPHPTAVFAFGGVPVGHTFYVSLVLLMPESDFNRGIGVFQMSAELLSVNGDVIAKSSQPCMLRFMSLPVRLTRTFLMGVPLLLGISGETQKLAMQILEHKEGHFPRTQAIRVTLLPRAGTSYLPQLYEAEILLKSQLPWMKHLVRSWKLTFYVWTSLYTYVLFLIILILFCKPLLLPMTMITATAAANVSDQSYTETQSQATSRPRPRRRHSRESQAQSRDVESEDVQELLRKWQRSRSKRKAMYLQPGDLDLGAAETIGSSAASTISITREDASVAAEDVGDLESVCL</sequence>
<gene>
    <name evidence="9" type="ORF">Prudu_018575</name>
</gene>
<evidence type="ECO:0000256" key="3">
    <source>
        <dbReference type="ARBA" id="ARBA00022824"/>
    </source>
</evidence>
<feature type="region of interest" description="Disordered" evidence="7">
    <location>
        <begin position="27"/>
        <end position="57"/>
    </location>
</feature>
<feature type="compositionally biased region" description="Polar residues" evidence="7">
    <location>
        <begin position="27"/>
        <end position="36"/>
    </location>
</feature>
<evidence type="ECO:0000256" key="6">
    <source>
        <dbReference type="ARBA" id="ARBA00023136"/>
    </source>
</evidence>
<evidence type="ECO:0000256" key="7">
    <source>
        <dbReference type="SAM" id="MobiDB-lite"/>
    </source>
</evidence>
<proteinExistence type="predicted"/>